<keyword evidence="3" id="KW-1185">Reference proteome</keyword>
<proteinExistence type="predicted"/>
<dbReference type="Pfam" id="PF11138">
    <property type="entry name" value="DUF2911"/>
    <property type="match status" value="1"/>
</dbReference>
<dbReference type="Proteomes" id="UP000541352">
    <property type="component" value="Unassembled WGS sequence"/>
</dbReference>
<accession>A0A7W5ZKZ1</accession>
<feature type="transmembrane region" description="Helical" evidence="1">
    <location>
        <begin position="7"/>
        <end position="26"/>
    </location>
</feature>
<keyword evidence="1" id="KW-0812">Transmembrane</keyword>
<evidence type="ECO:0000313" key="2">
    <source>
        <dbReference type="EMBL" id="MBB3839208.1"/>
    </source>
</evidence>
<evidence type="ECO:0008006" key="4">
    <source>
        <dbReference type="Google" id="ProtNLM"/>
    </source>
</evidence>
<keyword evidence="1" id="KW-0472">Membrane</keyword>
<keyword evidence="1" id="KW-1133">Transmembrane helix</keyword>
<dbReference type="InterPro" id="IPR021314">
    <property type="entry name" value="DUF2911"/>
</dbReference>
<dbReference type="EMBL" id="JACIBY010000006">
    <property type="protein sequence ID" value="MBB3839208.1"/>
    <property type="molecule type" value="Genomic_DNA"/>
</dbReference>
<sequence>MKKALKWIGIVVGVLAVVLFIAFKFMQASTKKASPEATVNYKKDDTELSVFYCRPSKRDREIFGELVPYGKVWRTGANEATTFTTNKDLTIGGKTLPAGKYTLWTIPQEDKWTVIFNNKMYGWGVSFGGEASREESADVLQVEVPVTISSIPIERFEISFDENQPALVLEWDITKVVVPFN</sequence>
<organism evidence="2 3">
    <name type="scientific">Runella defluvii</name>
    <dbReference type="NCBI Taxonomy" id="370973"/>
    <lineage>
        <taxon>Bacteria</taxon>
        <taxon>Pseudomonadati</taxon>
        <taxon>Bacteroidota</taxon>
        <taxon>Cytophagia</taxon>
        <taxon>Cytophagales</taxon>
        <taxon>Spirosomataceae</taxon>
        <taxon>Runella</taxon>
    </lineage>
</organism>
<gene>
    <name evidence="2" type="ORF">FHS57_003214</name>
</gene>
<protein>
    <recommendedName>
        <fullName evidence="4">DUF2911 domain-containing protein</fullName>
    </recommendedName>
</protein>
<reference evidence="2 3" key="1">
    <citation type="submission" date="2020-08" db="EMBL/GenBank/DDBJ databases">
        <title>Genomic Encyclopedia of Type Strains, Phase IV (KMG-IV): sequencing the most valuable type-strain genomes for metagenomic binning, comparative biology and taxonomic classification.</title>
        <authorList>
            <person name="Goeker M."/>
        </authorList>
    </citation>
    <scope>NUCLEOTIDE SEQUENCE [LARGE SCALE GENOMIC DNA]</scope>
    <source>
        <strain evidence="2 3">DSM 17976</strain>
    </source>
</reference>
<evidence type="ECO:0000313" key="3">
    <source>
        <dbReference type="Proteomes" id="UP000541352"/>
    </source>
</evidence>
<name>A0A7W5ZKZ1_9BACT</name>
<dbReference type="AlphaFoldDB" id="A0A7W5ZKZ1"/>
<evidence type="ECO:0000256" key="1">
    <source>
        <dbReference type="SAM" id="Phobius"/>
    </source>
</evidence>
<dbReference type="RefSeq" id="WP_183975269.1">
    <property type="nucleotide sequence ID" value="NZ_JACIBY010000006.1"/>
</dbReference>
<comment type="caution">
    <text evidence="2">The sequence shown here is derived from an EMBL/GenBank/DDBJ whole genome shotgun (WGS) entry which is preliminary data.</text>
</comment>